<evidence type="ECO:0000313" key="2">
    <source>
        <dbReference type="Proteomes" id="UP000324222"/>
    </source>
</evidence>
<evidence type="ECO:0000313" key="1">
    <source>
        <dbReference type="EMBL" id="MPC79576.1"/>
    </source>
</evidence>
<keyword evidence="2" id="KW-1185">Reference proteome</keyword>
<sequence length="109" mass="12190">MSLYSVARVNRGEEGKVWPAVHREARAGGQGVSFPSFDRSSYYRHHSPSHLFLLLSSSSRHPSPFTLIFGTVITRTTITPRIIITISHHHHKTSYCLRPLALSGTDAHV</sequence>
<organism evidence="1 2">
    <name type="scientific">Portunus trituberculatus</name>
    <name type="common">Swimming crab</name>
    <name type="synonym">Neptunus trituberculatus</name>
    <dbReference type="NCBI Taxonomy" id="210409"/>
    <lineage>
        <taxon>Eukaryota</taxon>
        <taxon>Metazoa</taxon>
        <taxon>Ecdysozoa</taxon>
        <taxon>Arthropoda</taxon>
        <taxon>Crustacea</taxon>
        <taxon>Multicrustacea</taxon>
        <taxon>Malacostraca</taxon>
        <taxon>Eumalacostraca</taxon>
        <taxon>Eucarida</taxon>
        <taxon>Decapoda</taxon>
        <taxon>Pleocyemata</taxon>
        <taxon>Brachyura</taxon>
        <taxon>Eubrachyura</taxon>
        <taxon>Portunoidea</taxon>
        <taxon>Portunidae</taxon>
        <taxon>Portuninae</taxon>
        <taxon>Portunus</taxon>
    </lineage>
</organism>
<dbReference type="AlphaFoldDB" id="A0A5B7ICE6"/>
<protein>
    <submittedName>
        <fullName evidence="1">Uncharacterized protein</fullName>
    </submittedName>
</protein>
<dbReference type="Proteomes" id="UP000324222">
    <property type="component" value="Unassembled WGS sequence"/>
</dbReference>
<reference evidence="1 2" key="1">
    <citation type="submission" date="2019-05" db="EMBL/GenBank/DDBJ databases">
        <title>Another draft genome of Portunus trituberculatus and its Hox gene families provides insights of decapod evolution.</title>
        <authorList>
            <person name="Jeong J.-H."/>
            <person name="Song I."/>
            <person name="Kim S."/>
            <person name="Choi T."/>
            <person name="Kim D."/>
            <person name="Ryu S."/>
            <person name="Kim W."/>
        </authorList>
    </citation>
    <scope>NUCLEOTIDE SEQUENCE [LARGE SCALE GENOMIC DNA]</scope>
    <source>
        <tissue evidence="1">Muscle</tissue>
    </source>
</reference>
<name>A0A5B7ICE6_PORTR</name>
<accession>A0A5B7ICE6</accession>
<dbReference type="EMBL" id="VSRR010051502">
    <property type="protein sequence ID" value="MPC79576.1"/>
    <property type="molecule type" value="Genomic_DNA"/>
</dbReference>
<comment type="caution">
    <text evidence="1">The sequence shown here is derived from an EMBL/GenBank/DDBJ whole genome shotgun (WGS) entry which is preliminary data.</text>
</comment>
<proteinExistence type="predicted"/>
<gene>
    <name evidence="1" type="ORF">E2C01_074111</name>
</gene>